<dbReference type="CDD" id="cd00038">
    <property type="entry name" value="CAP_ED"/>
    <property type="match status" value="1"/>
</dbReference>
<evidence type="ECO:0000259" key="8">
    <source>
        <dbReference type="PROSITE" id="PS50042"/>
    </source>
</evidence>
<evidence type="ECO:0000256" key="5">
    <source>
        <dbReference type="ARBA" id="ARBA00023065"/>
    </source>
</evidence>
<comment type="subcellular location">
    <subcellularLocation>
        <location evidence="1">Membrane</location>
        <topology evidence="1">Multi-pass membrane protein</topology>
    </subcellularLocation>
</comment>
<keyword evidence="2" id="KW-0813">Transport</keyword>
<keyword evidence="10" id="KW-1185">Reference proteome</keyword>
<feature type="domain" description="Cyclic nucleotide-binding" evidence="8">
    <location>
        <begin position="437"/>
        <end position="515"/>
    </location>
</feature>
<keyword evidence="3 7" id="KW-0812">Transmembrane</keyword>
<dbReference type="InterPro" id="IPR005821">
    <property type="entry name" value="Ion_trans_dom"/>
</dbReference>
<evidence type="ECO:0000313" key="9">
    <source>
        <dbReference type="EMBL" id="KAK3266737.1"/>
    </source>
</evidence>
<accession>A0AAE0FVF5</accession>
<feature type="transmembrane region" description="Helical" evidence="7">
    <location>
        <begin position="97"/>
        <end position="116"/>
    </location>
</feature>
<dbReference type="Proteomes" id="UP001190700">
    <property type="component" value="Unassembled WGS sequence"/>
</dbReference>
<keyword evidence="4 7" id="KW-1133">Transmembrane helix</keyword>
<reference evidence="9 10" key="1">
    <citation type="journal article" date="2015" name="Genome Biol. Evol.">
        <title>Comparative Genomics of a Bacterivorous Green Alga Reveals Evolutionary Causalities and Consequences of Phago-Mixotrophic Mode of Nutrition.</title>
        <authorList>
            <person name="Burns J.A."/>
            <person name="Paasch A."/>
            <person name="Narechania A."/>
            <person name="Kim E."/>
        </authorList>
    </citation>
    <scope>NUCLEOTIDE SEQUENCE [LARGE SCALE GENOMIC DNA]</scope>
    <source>
        <strain evidence="9 10">PLY_AMNH</strain>
    </source>
</reference>
<dbReference type="PANTHER" id="PTHR10217">
    <property type="entry name" value="VOLTAGE AND LIGAND GATED POTASSIUM CHANNEL"/>
    <property type="match status" value="1"/>
</dbReference>
<dbReference type="EMBL" id="LGRX02012860">
    <property type="protein sequence ID" value="KAK3266737.1"/>
    <property type="molecule type" value="Genomic_DNA"/>
</dbReference>
<gene>
    <name evidence="9" type="ORF">CYMTET_24664</name>
</gene>
<dbReference type="Pfam" id="PF00520">
    <property type="entry name" value="Ion_trans"/>
    <property type="match status" value="1"/>
</dbReference>
<evidence type="ECO:0000313" key="10">
    <source>
        <dbReference type="Proteomes" id="UP001190700"/>
    </source>
</evidence>
<feature type="transmembrane region" description="Helical" evidence="7">
    <location>
        <begin position="63"/>
        <end position="85"/>
    </location>
</feature>
<name>A0AAE0FVF5_9CHLO</name>
<evidence type="ECO:0000256" key="2">
    <source>
        <dbReference type="ARBA" id="ARBA00022448"/>
    </source>
</evidence>
<dbReference type="GO" id="GO:0042391">
    <property type="term" value="P:regulation of membrane potential"/>
    <property type="evidence" value="ECO:0007669"/>
    <property type="project" value="TreeGrafter"/>
</dbReference>
<dbReference type="GO" id="GO:0005886">
    <property type="term" value="C:plasma membrane"/>
    <property type="evidence" value="ECO:0007669"/>
    <property type="project" value="TreeGrafter"/>
</dbReference>
<dbReference type="InterPro" id="IPR014710">
    <property type="entry name" value="RmlC-like_jellyroll"/>
</dbReference>
<dbReference type="AlphaFoldDB" id="A0AAE0FVF5"/>
<dbReference type="Gene3D" id="2.60.120.10">
    <property type="entry name" value="Jelly Rolls"/>
    <property type="match status" value="1"/>
</dbReference>
<dbReference type="PANTHER" id="PTHR10217:SF435">
    <property type="entry name" value="POTASSIUM VOLTAGE-GATED CHANNEL PROTEIN EAG"/>
    <property type="match status" value="1"/>
</dbReference>
<evidence type="ECO:0000256" key="1">
    <source>
        <dbReference type="ARBA" id="ARBA00004141"/>
    </source>
</evidence>
<dbReference type="InterPro" id="IPR000595">
    <property type="entry name" value="cNMP-bd_dom"/>
</dbReference>
<sequence length="564" mass="64773">MSRISQGVPSIKSTSTDERSAVLLRAHWSSHLKKLSRLSSIKMPSAKTFDKGSWTLNPTSDFMTLWDVLSCALLISVALITPYEVGFLSFGINWLRIFNAFLTAFFTIDIIFQFHLPFLDTSGVYVKDLKDIRVHYLHTWFGIDLLSVLPSEQIIRLFNTTTSLQHLRGLRLIRVFRLMKLLRVLRGMRLFNRWEARLSINYTIFELVMLVMGLMLFAHWMACIFGVLMASELIIDVDDDIDRWATAFGGWLPNVHRDSSAVDKYAAALYWSMSMVMGFGSAPLLFGADEVFLYILGMVLCGVMNAYLIGGVVSMLERIKEHTSEFHRTMDTLNSFLVDRRVMDDKCVVIDDKAFSGQDICEKLRSYYIFKFKQGKMAENWQEDILRTCSQFMQSAVAYKMHARTLGAVPLFRPPREQNSENLNKYQRFITYISMHLETQVFSGHEVVFYEYDTCDCLYIVEKGSVFVKGRVCRYGDYFGERVFDTATSGRGHRVITLTDSVLLTINQQVLHEAMDSAQYRLPELKARIASAVMQAVRVCSRAARYTVHNQVGRPPHMTRALFC</sequence>
<dbReference type="SUPFAM" id="SSF51206">
    <property type="entry name" value="cAMP-binding domain-like"/>
    <property type="match status" value="1"/>
</dbReference>
<protein>
    <recommendedName>
        <fullName evidence="8">Cyclic nucleotide-binding domain-containing protein</fullName>
    </recommendedName>
</protein>
<dbReference type="PROSITE" id="PS50042">
    <property type="entry name" value="CNMP_BINDING_3"/>
    <property type="match status" value="1"/>
</dbReference>
<keyword evidence="6 7" id="KW-0472">Membrane</keyword>
<dbReference type="InterPro" id="IPR018490">
    <property type="entry name" value="cNMP-bd_dom_sf"/>
</dbReference>
<proteinExistence type="predicted"/>
<dbReference type="Gene3D" id="1.10.287.70">
    <property type="match status" value="1"/>
</dbReference>
<evidence type="ECO:0000256" key="4">
    <source>
        <dbReference type="ARBA" id="ARBA00022989"/>
    </source>
</evidence>
<dbReference type="InterPro" id="IPR050818">
    <property type="entry name" value="KCNH_animal-type"/>
</dbReference>
<dbReference type="SUPFAM" id="SSF81324">
    <property type="entry name" value="Voltage-gated potassium channels"/>
    <property type="match status" value="1"/>
</dbReference>
<keyword evidence="5" id="KW-0406">Ion transport</keyword>
<feature type="transmembrane region" description="Helical" evidence="7">
    <location>
        <begin position="267"/>
        <end position="286"/>
    </location>
</feature>
<comment type="caution">
    <text evidence="9">The sequence shown here is derived from an EMBL/GenBank/DDBJ whole genome shotgun (WGS) entry which is preliminary data.</text>
</comment>
<evidence type="ECO:0000256" key="3">
    <source>
        <dbReference type="ARBA" id="ARBA00022692"/>
    </source>
</evidence>
<feature type="transmembrane region" description="Helical" evidence="7">
    <location>
        <begin position="292"/>
        <end position="316"/>
    </location>
</feature>
<evidence type="ECO:0000256" key="6">
    <source>
        <dbReference type="ARBA" id="ARBA00023136"/>
    </source>
</evidence>
<evidence type="ECO:0000256" key="7">
    <source>
        <dbReference type="SAM" id="Phobius"/>
    </source>
</evidence>
<feature type="transmembrane region" description="Helical" evidence="7">
    <location>
        <begin position="207"/>
        <end position="228"/>
    </location>
</feature>
<dbReference type="GO" id="GO:0005249">
    <property type="term" value="F:voltage-gated potassium channel activity"/>
    <property type="evidence" value="ECO:0007669"/>
    <property type="project" value="TreeGrafter"/>
</dbReference>
<organism evidence="9 10">
    <name type="scientific">Cymbomonas tetramitiformis</name>
    <dbReference type="NCBI Taxonomy" id="36881"/>
    <lineage>
        <taxon>Eukaryota</taxon>
        <taxon>Viridiplantae</taxon>
        <taxon>Chlorophyta</taxon>
        <taxon>Pyramimonadophyceae</taxon>
        <taxon>Pyramimonadales</taxon>
        <taxon>Pyramimonadaceae</taxon>
        <taxon>Cymbomonas</taxon>
    </lineage>
</organism>
<dbReference type="Pfam" id="PF00027">
    <property type="entry name" value="cNMP_binding"/>
    <property type="match status" value="1"/>
</dbReference>